<dbReference type="Proteomes" id="UP001067121">
    <property type="component" value="Unassembled WGS sequence"/>
</dbReference>
<dbReference type="CDD" id="cd00293">
    <property type="entry name" value="USP-like"/>
    <property type="match status" value="1"/>
</dbReference>
<dbReference type="Pfam" id="PF00582">
    <property type="entry name" value="Usp"/>
    <property type="match status" value="1"/>
</dbReference>
<comment type="caution">
    <text evidence="4">The sequence shown here is derived from an EMBL/GenBank/DDBJ whole genome shotgun (WGS) entry which is preliminary data.</text>
</comment>
<dbReference type="PANTHER" id="PTHR46268:SF6">
    <property type="entry name" value="UNIVERSAL STRESS PROTEIN UP12"/>
    <property type="match status" value="1"/>
</dbReference>
<organism evidence="4 5">
    <name type="scientific">Bacillus vallismortis</name>
    <dbReference type="NCBI Taxonomy" id="72361"/>
    <lineage>
        <taxon>Bacteria</taxon>
        <taxon>Bacillati</taxon>
        <taxon>Bacillota</taxon>
        <taxon>Bacilli</taxon>
        <taxon>Bacillales</taxon>
        <taxon>Bacillaceae</taxon>
        <taxon>Bacillus</taxon>
    </lineage>
</organism>
<dbReference type="Gene3D" id="3.40.50.620">
    <property type="entry name" value="HUPs"/>
    <property type="match status" value="1"/>
</dbReference>
<dbReference type="PANTHER" id="PTHR46268">
    <property type="entry name" value="STRESS RESPONSE PROTEIN NHAX"/>
    <property type="match status" value="1"/>
</dbReference>
<dbReference type="InterPro" id="IPR014729">
    <property type="entry name" value="Rossmann-like_a/b/a_fold"/>
</dbReference>
<proteinExistence type="inferred from homology"/>
<dbReference type="RefSeq" id="WP_268544428.1">
    <property type="nucleotide sequence ID" value="NZ_JALAOH010000051.1"/>
</dbReference>
<accession>A0AAP3CKW7</accession>
<dbReference type="PRINTS" id="PR01438">
    <property type="entry name" value="UNVRSLSTRESS"/>
</dbReference>
<name>A0AAP3CKW7_BACVA</name>
<dbReference type="EMBL" id="JALAOH010000051">
    <property type="protein sequence ID" value="MCY8318209.1"/>
    <property type="molecule type" value="Genomic_DNA"/>
</dbReference>
<dbReference type="PIRSF" id="PIRSF006276">
    <property type="entry name" value="UspA"/>
    <property type="match status" value="1"/>
</dbReference>
<feature type="domain" description="UspA" evidence="3">
    <location>
        <begin position="1"/>
        <end position="148"/>
    </location>
</feature>
<sequence length="148" mass="15871">MFNKMIVAIDGSDMSAKALEAAVHLAKEQQAELSILHVGREAVVTTSSLTGIVYVPEHFIEEIRGEVKKEGLNILEKAKEQAAENGIQAETIYAQGEPAHEILNTAKEKSASLIVVGSRGISGLKEIMLGSVSHKVSQLSPCPVLIVR</sequence>
<evidence type="ECO:0000259" key="3">
    <source>
        <dbReference type="Pfam" id="PF00582"/>
    </source>
</evidence>
<dbReference type="AlphaFoldDB" id="A0AAP3CKW7"/>
<dbReference type="InterPro" id="IPR006016">
    <property type="entry name" value="UspA"/>
</dbReference>
<dbReference type="SUPFAM" id="SSF52402">
    <property type="entry name" value="Adenine nucleotide alpha hydrolases-like"/>
    <property type="match status" value="1"/>
</dbReference>
<protein>
    <recommendedName>
        <fullName evidence="2">Universal stress protein</fullName>
    </recommendedName>
</protein>
<evidence type="ECO:0000313" key="5">
    <source>
        <dbReference type="Proteomes" id="UP001067121"/>
    </source>
</evidence>
<evidence type="ECO:0000256" key="1">
    <source>
        <dbReference type="ARBA" id="ARBA00008791"/>
    </source>
</evidence>
<comment type="similarity">
    <text evidence="1 2">Belongs to the universal stress protein A family.</text>
</comment>
<dbReference type="InterPro" id="IPR006015">
    <property type="entry name" value="Universal_stress_UspA"/>
</dbReference>
<reference evidence="4" key="1">
    <citation type="submission" date="2022-02" db="EMBL/GenBank/DDBJ databases">
        <title>Crop Bioprotection Bacillus Genome Sequencing.</title>
        <authorList>
            <person name="Dunlap C."/>
        </authorList>
    </citation>
    <scope>NUCLEOTIDE SEQUENCE</scope>
    <source>
        <strain evidence="4">98-1</strain>
    </source>
</reference>
<gene>
    <name evidence="4" type="ORF">MOC71_16055</name>
</gene>
<evidence type="ECO:0000313" key="4">
    <source>
        <dbReference type="EMBL" id="MCY8318209.1"/>
    </source>
</evidence>
<evidence type="ECO:0000256" key="2">
    <source>
        <dbReference type="PIRNR" id="PIRNR006276"/>
    </source>
</evidence>